<organism evidence="2 3">
    <name type="scientific">Streptomyces akebiae</name>
    <dbReference type="NCBI Taxonomy" id="2865673"/>
    <lineage>
        <taxon>Bacteria</taxon>
        <taxon>Bacillati</taxon>
        <taxon>Actinomycetota</taxon>
        <taxon>Actinomycetes</taxon>
        <taxon>Kitasatosporales</taxon>
        <taxon>Streptomycetaceae</taxon>
        <taxon>Streptomyces</taxon>
    </lineage>
</organism>
<gene>
    <name evidence="2" type="ORF">K1J60_13835</name>
</gene>
<proteinExistence type="predicted"/>
<dbReference type="Pfam" id="PF13761">
    <property type="entry name" value="DUF4166"/>
    <property type="match status" value="1"/>
</dbReference>
<dbReference type="Proteomes" id="UP000827138">
    <property type="component" value="Chromosome"/>
</dbReference>
<dbReference type="EMBL" id="CP080647">
    <property type="protein sequence ID" value="QYX82941.1"/>
    <property type="molecule type" value="Genomic_DNA"/>
</dbReference>
<keyword evidence="3" id="KW-1185">Reference proteome</keyword>
<name>A0ABX8Y6E8_9ACTN</name>
<sequence>MDATTPGSAPSPATSPAHASIFRTAMGADFDRLHPELRRRFSVGLASGQSCTGRGVMDRIWHGRGLVKPFLALGGTRNILVPREGRHVPFTIENVPYADGFGRETVTFVRTFDLPGRSRRFDAQMVLGPEGDRVLDYLGTHQHLASDPHFRAEPDGSLLIRSGEHRFREGPVDVRVPELIGGEAEVRERFDERTGRFRIRVRVVNRHFGPLFGYEGSFAATYQDVRVCGVRPGLRPVREEARA</sequence>
<dbReference type="RefSeq" id="WP_220651452.1">
    <property type="nucleotide sequence ID" value="NZ_CP080647.1"/>
</dbReference>
<evidence type="ECO:0000259" key="1">
    <source>
        <dbReference type="Pfam" id="PF13761"/>
    </source>
</evidence>
<evidence type="ECO:0000313" key="3">
    <source>
        <dbReference type="Proteomes" id="UP000827138"/>
    </source>
</evidence>
<evidence type="ECO:0000313" key="2">
    <source>
        <dbReference type="EMBL" id="QYX82941.1"/>
    </source>
</evidence>
<feature type="domain" description="DUF4166" evidence="1">
    <location>
        <begin position="33"/>
        <end position="218"/>
    </location>
</feature>
<dbReference type="InterPro" id="IPR025311">
    <property type="entry name" value="DUF4166"/>
</dbReference>
<reference evidence="2 3" key="1">
    <citation type="submission" date="2021-08" db="EMBL/GenBank/DDBJ databases">
        <authorList>
            <person name="Ping M."/>
        </authorList>
    </citation>
    <scope>NUCLEOTIDE SEQUENCE [LARGE SCALE GENOMIC DNA]</scope>
    <source>
        <strain evidence="2 3">MG28</strain>
    </source>
</reference>
<protein>
    <submittedName>
        <fullName evidence="2">DUF4166 domain-containing protein</fullName>
    </submittedName>
</protein>
<accession>A0ABX8Y6E8</accession>